<comment type="function">
    <text evidence="12">tRNA methylase which 2'-O-methylates cytidine(4) in tRNA(Pro) and tRNA(Gly)(GCC), and adenosine(4) in tRNA(His).</text>
</comment>
<evidence type="ECO:0000256" key="6">
    <source>
        <dbReference type="ARBA" id="ARBA00022723"/>
    </source>
</evidence>
<keyword evidence="8 12" id="KW-0862">Zinc</keyword>
<dbReference type="Proteomes" id="UP001165740">
    <property type="component" value="Chromosome 5"/>
</dbReference>
<feature type="region of interest" description="Disordered" evidence="13">
    <location>
        <begin position="319"/>
        <end position="344"/>
    </location>
</feature>
<dbReference type="EC" id="2.1.1.225" evidence="12"/>
<comment type="catalytic activity">
    <reaction evidence="11 12">
        <text>adenosine(4) in tRNA(His) + S-adenosyl-L-methionine = 2'-O-methyladenosine(4) in tRNA(His) + S-adenosyl-L-homocysteine + H(+)</text>
        <dbReference type="Rhea" id="RHEA:43196"/>
        <dbReference type="Rhea" id="RHEA-COMP:10401"/>
        <dbReference type="Rhea" id="RHEA-COMP:10402"/>
        <dbReference type="ChEBI" id="CHEBI:15378"/>
        <dbReference type="ChEBI" id="CHEBI:57856"/>
        <dbReference type="ChEBI" id="CHEBI:59789"/>
        <dbReference type="ChEBI" id="CHEBI:74411"/>
        <dbReference type="ChEBI" id="CHEBI:74477"/>
        <dbReference type="EC" id="2.1.1.225"/>
    </reaction>
</comment>
<evidence type="ECO:0000256" key="11">
    <source>
        <dbReference type="ARBA" id="ARBA00049393"/>
    </source>
</evidence>
<evidence type="ECO:0000256" key="5">
    <source>
        <dbReference type="ARBA" id="ARBA00022694"/>
    </source>
</evidence>
<evidence type="ECO:0000256" key="1">
    <source>
        <dbReference type="ARBA" id="ARBA00005265"/>
    </source>
</evidence>
<dbReference type="PANTHER" id="PTHR12998">
    <property type="entry name" value="TRNA:M(4)X MODIFICATION ENZYME TRM13 HOMOLOG"/>
    <property type="match status" value="1"/>
</dbReference>
<keyword evidence="2 12" id="KW-0489">Methyltransferase</keyword>
<dbReference type="GO" id="GO:0030488">
    <property type="term" value="P:tRNA methylation"/>
    <property type="evidence" value="ECO:0007669"/>
    <property type="project" value="InterPro"/>
</dbReference>
<keyword evidence="15" id="KW-1185">Reference proteome</keyword>
<dbReference type="Pfam" id="PF05206">
    <property type="entry name" value="TRM13"/>
    <property type="match status" value="1"/>
</dbReference>
<dbReference type="OrthoDB" id="4214675at2759"/>
<keyword evidence="5 12" id="KW-0819">tRNA processing</keyword>
<keyword evidence="7 12" id="KW-0863">Zinc-finger</keyword>
<sequence>MDVTTQPRSDESCTFYLIKKRRFCRFKPKHGQLYCPEHACMMGASGDRKRIPCPLNPTHNCYEDELEKHIKKCNVTKIRKAFEQSAYYAKGINRGHQPSKVECQKICVKDLTSSQLAEMIERVNILYGTYVEDVAKVVYEHDCVRTEICDSQNEDLTSAFGPQAALKKELLQQASLVGQLDRLSLLTDGNCFVELGAGKGKLSHWIQKATKTCQHNSFILVERSSVRYKMDSFHKQGGDESCFQRIKIDIEDLNLGCVPGVKDANNVIVVGKHLCGGATDMGLRCATHTLVSQPATQVKANTLGGSSYLENALFDLTSNRESSTSTESKELQELTGPSRTEMTTNVVKEVHEPPAKAPKLCESKRPLQGIMIALCCHHQCTWDTYSGQEFMQTIGISPENFDLLTRLSSWATCAKTTAKSIRETTVNNSDAIMMDDPKDVSEDHNTKDLINSDYNKPLREQLSVRQREEIGRKCKRLIDTGRLHFLKSKGLRCFLREYIDESITPENVVLIALSSSNKTYI</sequence>
<comment type="catalytic activity">
    <reaction evidence="10 12">
        <text>cytidine(4) in tRNA(Gly)(GCC) + S-adenosyl-L-methionine = 2'-O-methylcytidine(4) in tRNA(Gly)(GCC) + S-adenosyl-L-homocysteine + H(+)</text>
        <dbReference type="Rhea" id="RHEA:43192"/>
        <dbReference type="Rhea" id="RHEA-COMP:10399"/>
        <dbReference type="Rhea" id="RHEA-COMP:10400"/>
        <dbReference type="ChEBI" id="CHEBI:15378"/>
        <dbReference type="ChEBI" id="CHEBI:57856"/>
        <dbReference type="ChEBI" id="CHEBI:59789"/>
        <dbReference type="ChEBI" id="CHEBI:74495"/>
        <dbReference type="ChEBI" id="CHEBI:82748"/>
        <dbReference type="EC" id="2.1.1.225"/>
    </reaction>
</comment>
<dbReference type="GO" id="GO:0106050">
    <property type="term" value="F:tRNA 2'-O-methyltransferase activity"/>
    <property type="evidence" value="ECO:0007669"/>
    <property type="project" value="UniProtKB-UniRule"/>
</dbReference>
<evidence type="ECO:0000313" key="15">
    <source>
        <dbReference type="Proteomes" id="UP001165740"/>
    </source>
</evidence>
<reference evidence="16" key="1">
    <citation type="submission" date="2025-08" db="UniProtKB">
        <authorList>
            <consortium name="RefSeq"/>
        </authorList>
    </citation>
    <scope>IDENTIFICATION</scope>
</reference>
<evidence type="ECO:0000313" key="16">
    <source>
        <dbReference type="RefSeq" id="XP_055884880.1"/>
    </source>
</evidence>
<keyword evidence="3 12" id="KW-0808">Transferase</keyword>
<dbReference type="PANTHER" id="PTHR12998:SF0">
    <property type="entry name" value="TRNA:M(4)X MODIFICATION ENZYME TRM13 HOMOLOG"/>
    <property type="match status" value="1"/>
</dbReference>
<evidence type="ECO:0000256" key="10">
    <source>
        <dbReference type="ARBA" id="ARBA00048635"/>
    </source>
</evidence>
<evidence type="ECO:0000256" key="13">
    <source>
        <dbReference type="SAM" id="MobiDB-lite"/>
    </source>
</evidence>
<evidence type="ECO:0000256" key="9">
    <source>
        <dbReference type="ARBA" id="ARBA00048165"/>
    </source>
</evidence>
<accession>A0A9W3ACL4</accession>
<organism evidence="15 16">
    <name type="scientific">Biomphalaria glabrata</name>
    <name type="common">Bloodfluke planorb</name>
    <name type="synonym">Freshwater snail</name>
    <dbReference type="NCBI Taxonomy" id="6526"/>
    <lineage>
        <taxon>Eukaryota</taxon>
        <taxon>Metazoa</taxon>
        <taxon>Spiralia</taxon>
        <taxon>Lophotrochozoa</taxon>
        <taxon>Mollusca</taxon>
        <taxon>Gastropoda</taxon>
        <taxon>Heterobranchia</taxon>
        <taxon>Euthyneura</taxon>
        <taxon>Panpulmonata</taxon>
        <taxon>Hygrophila</taxon>
        <taxon>Lymnaeoidea</taxon>
        <taxon>Planorbidae</taxon>
        <taxon>Biomphalaria</taxon>
    </lineage>
</organism>
<name>A0A9W3ACL4_BIOGL</name>
<dbReference type="RefSeq" id="XP_055884880.1">
    <property type="nucleotide sequence ID" value="XM_056028905.1"/>
</dbReference>
<dbReference type="PROSITE" id="PS51800">
    <property type="entry name" value="ZF_CHHC_U11_48K"/>
    <property type="match status" value="1"/>
</dbReference>
<feature type="domain" description="CHHC U11-48K-type" evidence="14">
    <location>
        <begin position="50"/>
        <end position="77"/>
    </location>
</feature>
<keyword evidence="6 12" id="KW-0479">Metal-binding</keyword>
<gene>
    <name evidence="16" type="primary">LOC106063576</name>
</gene>
<keyword evidence="4 12" id="KW-0949">S-adenosyl-L-methionine</keyword>
<evidence type="ECO:0000256" key="7">
    <source>
        <dbReference type="ARBA" id="ARBA00022771"/>
    </source>
</evidence>
<evidence type="ECO:0000256" key="4">
    <source>
        <dbReference type="ARBA" id="ARBA00022691"/>
    </source>
</evidence>
<evidence type="ECO:0000256" key="12">
    <source>
        <dbReference type="RuleBase" id="RU367103"/>
    </source>
</evidence>
<dbReference type="AlphaFoldDB" id="A0A9W3ACL4"/>
<dbReference type="GO" id="GO:0008270">
    <property type="term" value="F:zinc ion binding"/>
    <property type="evidence" value="ECO:0007669"/>
    <property type="project" value="UniProtKB-KW"/>
</dbReference>
<evidence type="ECO:0000256" key="8">
    <source>
        <dbReference type="ARBA" id="ARBA00022833"/>
    </source>
</evidence>
<comment type="catalytic activity">
    <reaction evidence="9 12">
        <text>cytidine(4) in tRNA(Pro) + S-adenosyl-L-methionine = 2'-O-methylcytidine(4) in tRNA(Pro) + S-adenosyl-L-homocysteine + H(+)</text>
        <dbReference type="Rhea" id="RHEA:32767"/>
        <dbReference type="Rhea" id="RHEA-COMP:10397"/>
        <dbReference type="Rhea" id="RHEA-COMP:10398"/>
        <dbReference type="ChEBI" id="CHEBI:15378"/>
        <dbReference type="ChEBI" id="CHEBI:57856"/>
        <dbReference type="ChEBI" id="CHEBI:59789"/>
        <dbReference type="ChEBI" id="CHEBI:74495"/>
        <dbReference type="ChEBI" id="CHEBI:82748"/>
        <dbReference type="EC" id="2.1.1.225"/>
    </reaction>
</comment>
<dbReference type="GeneID" id="106063576"/>
<dbReference type="Pfam" id="PF05253">
    <property type="entry name" value="zf-U11-48K"/>
    <property type="match status" value="1"/>
</dbReference>
<dbReference type="InterPro" id="IPR021721">
    <property type="entry name" value="Znf_CCCH-type_TRM13"/>
</dbReference>
<dbReference type="OMA" id="HRCSWRS"/>
<dbReference type="InterPro" id="IPR022776">
    <property type="entry name" value="TRM13/UPF0224_CHHC_Znf_dom"/>
</dbReference>
<evidence type="ECO:0000259" key="14">
    <source>
        <dbReference type="PROSITE" id="PS51800"/>
    </source>
</evidence>
<dbReference type="Pfam" id="PF11722">
    <property type="entry name" value="zf-TRM13_CCCH"/>
    <property type="match status" value="1"/>
</dbReference>
<protein>
    <recommendedName>
        <fullName evidence="12">tRNA:m(4)X modification enzyme TRM13</fullName>
        <ecNumber evidence="12">2.1.1.225</ecNumber>
    </recommendedName>
</protein>
<evidence type="ECO:0000256" key="2">
    <source>
        <dbReference type="ARBA" id="ARBA00022603"/>
    </source>
</evidence>
<dbReference type="InterPro" id="IPR007871">
    <property type="entry name" value="Methyltransferase_TRM13"/>
</dbReference>
<comment type="similarity">
    <text evidence="1 12">Belongs to the methyltransferase TRM13 family.</text>
</comment>
<evidence type="ECO:0000256" key="3">
    <source>
        <dbReference type="ARBA" id="ARBA00022679"/>
    </source>
</evidence>
<proteinExistence type="inferred from homology"/>
<dbReference type="InterPro" id="IPR039044">
    <property type="entry name" value="Trm13"/>
</dbReference>